<dbReference type="AlphaFoldDB" id="A0AAV7GU04"/>
<evidence type="ECO:0000259" key="8">
    <source>
        <dbReference type="PROSITE" id="PS50067"/>
    </source>
</evidence>
<evidence type="ECO:0000256" key="5">
    <source>
        <dbReference type="PROSITE-ProRule" id="PRU00283"/>
    </source>
</evidence>
<evidence type="ECO:0000256" key="6">
    <source>
        <dbReference type="SAM" id="Coils"/>
    </source>
</evidence>
<dbReference type="GO" id="GO:0003777">
    <property type="term" value="F:microtubule motor activity"/>
    <property type="evidence" value="ECO:0007669"/>
    <property type="project" value="InterPro"/>
</dbReference>
<dbReference type="Proteomes" id="UP000775213">
    <property type="component" value="Unassembled WGS sequence"/>
</dbReference>
<dbReference type="SMART" id="SM00129">
    <property type="entry name" value="KISc"/>
    <property type="match status" value="1"/>
</dbReference>
<proteinExistence type="inferred from homology"/>
<dbReference type="InterPro" id="IPR027640">
    <property type="entry name" value="Kinesin-like_fam"/>
</dbReference>
<comment type="caution">
    <text evidence="5">Lacks conserved residue(s) required for the propagation of feature annotation.</text>
</comment>
<dbReference type="InterPro" id="IPR036961">
    <property type="entry name" value="Kinesin_motor_dom_sf"/>
</dbReference>
<feature type="region of interest" description="Disordered" evidence="7">
    <location>
        <begin position="1"/>
        <end position="22"/>
    </location>
</feature>
<dbReference type="Pfam" id="PF00225">
    <property type="entry name" value="Kinesin"/>
    <property type="match status" value="1"/>
</dbReference>
<dbReference type="PANTHER" id="PTHR47972">
    <property type="entry name" value="KINESIN-LIKE PROTEIN KLP-3"/>
    <property type="match status" value="1"/>
</dbReference>
<keyword evidence="6" id="KW-0175">Coiled coil</keyword>
<sequence length="259" mass="29214">MHSRNQRKPPMTPAYNTSENPSNARGADGIVVSYPTCIKRLGRDIDLISKPFLLLLTKYLILRHHKRMYFLKSHSLYKAHLMALSTDATHVNKQYTIKHDSASNTLVSDVTVVDLCSMNEISFLLNQAAQSRYVGKTQMNEQSSKSHFVFALRILGMNDVHGILNLIDLVGSERLAKSGSNGDRLKETQLLQAINKNLSCLSDVIFAIAKEEDHVPCRNSKLTYLLQEICSSQQDQIKSLNYQLAAANEKLKFIKSNEF</sequence>
<dbReference type="PRINTS" id="PR00380">
    <property type="entry name" value="KINESINHEAVY"/>
</dbReference>
<dbReference type="SUPFAM" id="SSF52540">
    <property type="entry name" value="P-loop containing nucleoside triphosphate hydrolases"/>
    <property type="match status" value="1"/>
</dbReference>
<evidence type="ECO:0000256" key="4">
    <source>
        <dbReference type="ARBA" id="ARBA00023175"/>
    </source>
</evidence>
<keyword evidence="2" id="KW-0547">Nucleotide-binding</keyword>
<evidence type="ECO:0000313" key="10">
    <source>
        <dbReference type="Proteomes" id="UP000775213"/>
    </source>
</evidence>
<dbReference type="GO" id="GO:0007018">
    <property type="term" value="P:microtubule-based movement"/>
    <property type="evidence" value="ECO:0007669"/>
    <property type="project" value="InterPro"/>
</dbReference>
<dbReference type="GO" id="GO:0008017">
    <property type="term" value="F:microtubule binding"/>
    <property type="evidence" value="ECO:0007669"/>
    <property type="project" value="InterPro"/>
</dbReference>
<evidence type="ECO:0000256" key="1">
    <source>
        <dbReference type="ARBA" id="ARBA00022701"/>
    </source>
</evidence>
<dbReference type="InterPro" id="IPR001752">
    <property type="entry name" value="Kinesin_motor_dom"/>
</dbReference>
<dbReference type="Gene3D" id="3.40.850.10">
    <property type="entry name" value="Kinesin motor domain"/>
    <property type="match status" value="1"/>
</dbReference>
<organism evidence="9 10">
    <name type="scientific">Dendrobium chrysotoxum</name>
    <name type="common">Orchid</name>
    <dbReference type="NCBI Taxonomy" id="161865"/>
    <lineage>
        <taxon>Eukaryota</taxon>
        <taxon>Viridiplantae</taxon>
        <taxon>Streptophyta</taxon>
        <taxon>Embryophyta</taxon>
        <taxon>Tracheophyta</taxon>
        <taxon>Spermatophyta</taxon>
        <taxon>Magnoliopsida</taxon>
        <taxon>Liliopsida</taxon>
        <taxon>Asparagales</taxon>
        <taxon>Orchidaceae</taxon>
        <taxon>Epidendroideae</taxon>
        <taxon>Malaxideae</taxon>
        <taxon>Dendrobiinae</taxon>
        <taxon>Dendrobium</taxon>
    </lineage>
</organism>
<keyword evidence="10" id="KW-1185">Reference proteome</keyword>
<gene>
    <name evidence="9" type="ORF">IEQ34_010879</name>
</gene>
<dbReference type="GO" id="GO:0005874">
    <property type="term" value="C:microtubule"/>
    <property type="evidence" value="ECO:0007669"/>
    <property type="project" value="UniProtKB-KW"/>
</dbReference>
<comment type="similarity">
    <text evidence="5">Belongs to the TRAFAC class myosin-kinesin ATPase superfamily. Kinesin family.</text>
</comment>
<dbReference type="GO" id="GO:0005524">
    <property type="term" value="F:ATP binding"/>
    <property type="evidence" value="ECO:0007669"/>
    <property type="project" value="UniProtKB-KW"/>
</dbReference>
<evidence type="ECO:0000256" key="7">
    <source>
        <dbReference type="SAM" id="MobiDB-lite"/>
    </source>
</evidence>
<keyword evidence="3" id="KW-0067">ATP-binding</keyword>
<dbReference type="InterPro" id="IPR027417">
    <property type="entry name" value="P-loop_NTPase"/>
</dbReference>
<evidence type="ECO:0000256" key="3">
    <source>
        <dbReference type="ARBA" id="ARBA00022840"/>
    </source>
</evidence>
<name>A0AAV7GU04_DENCH</name>
<keyword evidence="1" id="KW-0493">Microtubule</keyword>
<dbReference type="PANTHER" id="PTHR47972:SF45">
    <property type="entry name" value="PROTEIN CLARET SEGREGATIONAL"/>
    <property type="match status" value="1"/>
</dbReference>
<feature type="coiled-coil region" evidence="6">
    <location>
        <begin position="230"/>
        <end position="257"/>
    </location>
</feature>
<evidence type="ECO:0000256" key="2">
    <source>
        <dbReference type="ARBA" id="ARBA00022741"/>
    </source>
</evidence>
<accession>A0AAV7GU04</accession>
<feature type="domain" description="Kinesin motor" evidence="8">
    <location>
        <begin position="1"/>
        <end position="259"/>
    </location>
</feature>
<evidence type="ECO:0000313" key="9">
    <source>
        <dbReference type="EMBL" id="KAH0460216.1"/>
    </source>
</evidence>
<dbReference type="PROSITE" id="PS50067">
    <property type="entry name" value="KINESIN_MOTOR_2"/>
    <property type="match status" value="1"/>
</dbReference>
<dbReference type="EMBL" id="JAGFBR010000010">
    <property type="protein sequence ID" value="KAH0460216.1"/>
    <property type="molecule type" value="Genomic_DNA"/>
</dbReference>
<protein>
    <recommendedName>
        <fullName evidence="8">Kinesin motor domain-containing protein</fullName>
    </recommendedName>
</protein>
<comment type="caution">
    <text evidence="9">The sequence shown here is derived from an EMBL/GenBank/DDBJ whole genome shotgun (WGS) entry which is preliminary data.</text>
</comment>
<reference evidence="9 10" key="1">
    <citation type="journal article" date="2021" name="Hortic Res">
        <title>Chromosome-scale assembly of the Dendrobium chrysotoxum genome enhances the understanding of orchid evolution.</title>
        <authorList>
            <person name="Zhang Y."/>
            <person name="Zhang G.Q."/>
            <person name="Zhang D."/>
            <person name="Liu X.D."/>
            <person name="Xu X.Y."/>
            <person name="Sun W.H."/>
            <person name="Yu X."/>
            <person name="Zhu X."/>
            <person name="Wang Z.W."/>
            <person name="Zhao X."/>
            <person name="Zhong W.Y."/>
            <person name="Chen H."/>
            <person name="Yin W.L."/>
            <person name="Huang T."/>
            <person name="Niu S.C."/>
            <person name="Liu Z.J."/>
        </authorList>
    </citation>
    <scope>NUCLEOTIDE SEQUENCE [LARGE SCALE GENOMIC DNA]</scope>
    <source>
        <strain evidence="9">Lindl</strain>
    </source>
</reference>
<keyword evidence="4" id="KW-0505">Motor protein</keyword>